<dbReference type="Proteomes" id="UP001355207">
    <property type="component" value="Chromosome 10"/>
</dbReference>
<organism evidence="4 5">
    <name type="scientific">Kwoniella dendrophila CBS 6074</name>
    <dbReference type="NCBI Taxonomy" id="1295534"/>
    <lineage>
        <taxon>Eukaryota</taxon>
        <taxon>Fungi</taxon>
        <taxon>Dikarya</taxon>
        <taxon>Basidiomycota</taxon>
        <taxon>Agaricomycotina</taxon>
        <taxon>Tremellomycetes</taxon>
        <taxon>Tremellales</taxon>
        <taxon>Cryptococcaceae</taxon>
        <taxon>Kwoniella</taxon>
    </lineage>
</organism>
<evidence type="ECO:0000313" key="5">
    <source>
        <dbReference type="Proteomes" id="UP001355207"/>
    </source>
</evidence>
<dbReference type="InterPro" id="IPR010610">
    <property type="entry name" value="EryCIII-like_C"/>
</dbReference>
<keyword evidence="5" id="KW-1185">Reference proteome</keyword>
<dbReference type="SUPFAM" id="SSF53756">
    <property type="entry name" value="UDP-Glycosyltransferase/glycogen phosphorylase"/>
    <property type="match status" value="1"/>
</dbReference>
<dbReference type="InterPro" id="IPR050271">
    <property type="entry name" value="UDP-glycosyltransferase"/>
</dbReference>
<reference evidence="4 5" key="1">
    <citation type="submission" date="2024-01" db="EMBL/GenBank/DDBJ databases">
        <title>Comparative genomics of Cryptococcus and Kwoniella reveals pathogenesis evolution and contrasting modes of karyotype evolution via chromosome fusion or intercentromeric recombination.</title>
        <authorList>
            <person name="Coelho M.A."/>
            <person name="David-Palma M."/>
            <person name="Shea T."/>
            <person name="Bowers K."/>
            <person name="McGinley-Smith S."/>
            <person name="Mohammad A.W."/>
            <person name="Gnirke A."/>
            <person name="Yurkov A.M."/>
            <person name="Nowrousian M."/>
            <person name="Sun S."/>
            <person name="Cuomo C.A."/>
            <person name="Heitman J."/>
        </authorList>
    </citation>
    <scope>NUCLEOTIDE SEQUENCE [LARGE SCALE GENOMIC DNA]</scope>
    <source>
        <strain evidence="4 5">CBS 6074</strain>
    </source>
</reference>
<dbReference type="GeneID" id="91097746"/>
<accession>A0AAX4K4L4</accession>
<keyword evidence="1" id="KW-0328">Glycosyltransferase</keyword>
<keyword evidence="2" id="KW-0808">Transferase</keyword>
<dbReference type="EMBL" id="CP144107">
    <property type="protein sequence ID" value="WWC92123.1"/>
    <property type="molecule type" value="Genomic_DNA"/>
</dbReference>
<name>A0AAX4K4L4_9TREE</name>
<gene>
    <name evidence="4" type="ORF">L201_007077</name>
</gene>
<dbReference type="Pfam" id="PF06722">
    <property type="entry name" value="EryCIII-like_C"/>
    <property type="match status" value="1"/>
</dbReference>
<dbReference type="AlphaFoldDB" id="A0AAX4K4L4"/>
<evidence type="ECO:0000259" key="3">
    <source>
        <dbReference type="Pfam" id="PF06722"/>
    </source>
</evidence>
<protein>
    <recommendedName>
        <fullName evidence="3">Erythromycin biosynthesis protein CIII-like C-terminal domain-containing protein</fullName>
    </recommendedName>
</protein>
<evidence type="ECO:0000313" key="4">
    <source>
        <dbReference type="EMBL" id="WWC92123.1"/>
    </source>
</evidence>
<evidence type="ECO:0000256" key="2">
    <source>
        <dbReference type="ARBA" id="ARBA00022679"/>
    </source>
</evidence>
<dbReference type="RefSeq" id="XP_066078885.1">
    <property type="nucleotide sequence ID" value="XM_066222788.1"/>
</dbReference>
<feature type="domain" description="Erythromycin biosynthesis protein CIII-like C-terminal" evidence="3">
    <location>
        <begin position="359"/>
        <end position="457"/>
    </location>
</feature>
<dbReference type="PANTHER" id="PTHR48043:SF145">
    <property type="entry name" value="FI06409P-RELATED"/>
    <property type="match status" value="1"/>
</dbReference>
<dbReference type="GO" id="GO:0008194">
    <property type="term" value="F:UDP-glycosyltransferase activity"/>
    <property type="evidence" value="ECO:0007669"/>
    <property type="project" value="TreeGrafter"/>
</dbReference>
<dbReference type="PANTHER" id="PTHR48043">
    <property type="entry name" value="EG:EG0003.4 PROTEIN-RELATED"/>
    <property type="match status" value="1"/>
</dbReference>
<evidence type="ECO:0000256" key="1">
    <source>
        <dbReference type="ARBA" id="ARBA00022676"/>
    </source>
</evidence>
<sequence length="499" mass="56520">MSKPKVLFLTSPEAGQANVQLSVISKIQKLYGEDTLDIYLGSFEQLRNRCPKTVTFKSIQGKGMIQHFLEKYDDSSKLNSGENPQFYKHLTTPTGLYGSIKLALNFTSIFHSEKPEEYVQYAKNVESLLIELEPDFIICDTIFECGRDAILKLGLNKKCIYLSPNTFKDLAPAQQGLGVFNWPSSGSGYPYPLPWYLKPFNIFAIIFSMIWLLKYDKRHIEFNKYRNQAGFSGRLPLFQKKDELGSTFLCVSNEKVEYPGKIPEWLICCGPILSSPTKDNDKNIEEIDLDLYKWLIKQPTILIVLGTHYLISKDQANILYKSLENLLKKRSDLQVLWKLKKFGQFNLPSEELSEAEKNDQIKIVDWLKPDPLAILNSGQIVAFVNHGGSNSYHEGLATGIPQILLPAWIDCYDFAGRVGYFGNGVWGNKSAAPEISEKEFTKSLFQVVGETPKDPNVLKIKARCRELADIVTENGTREGSTVAAERIWQELQASLAKNK</sequence>
<proteinExistence type="predicted"/>
<dbReference type="Gene3D" id="3.40.50.2000">
    <property type="entry name" value="Glycogen Phosphorylase B"/>
    <property type="match status" value="1"/>
</dbReference>